<name>A0A6C0G2D2_9BACL</name>
<evidence type="ECO:0000313" key="4">
    <source>
        <dbReference type="Proteomes" id="UP000476064"/>
    </source>
</evidence>
<feature type="domain" description="Glycosyl transferase family 1" evidence="1">
    <location>
        <begin position="191"/>
        <end position="355"/>
    </location>
</feature>
<evidence type="ECO:0000259" key="1">
    <source>
        <dbReference type="Pfam" id="PF00534"/>
    </source>
</evidence>
<gene>
    <name evidence="3" type="ORF">GXP70_16435</name>
</gene>
<dbReference type="RefSeq" id="WP_162357828.1">
    <property type="nucleotide sequence ID" value="NZ_CP048209.1"/>
</dbReference>
<dbReference type="SUPFAM" id="SSF53756">
    <property type="entry name" value="UDP-Glycosyltransferase/glycogen phosphorylase"/>
    <property type="match status" value="1"/>
</dbReference>
<dbReference type="InterPro" id="IPR001296">
    <property type="entry name" value="Glyco_trans_1"/>
</dbReference>
<dbReference type="Gene3D" id="3.40.50.2000">
    <property type="entry name" value="Glycogen Phosphorylase B"/>
    <property type="match status" value="2"/>
</dbReference>
<dbReference type="EMBL" id="CP048209">
    <property type="protein sequence ID" value="QHT61389.1"/>
    <property type="molecule type" value="Genomic_DNA"/>
</dbReference>
<dbReference type="InterPro" id="IPR028098">
    <property type="entry name" value="Glyco_trans_4-like_N"/>
</dbReference>
<proteinExistence type="predicted"/>
<evidence type="ECO:0000259" key="2">
    <source>
        <dbReference type="Pfam" id="PF13439"/>
    </source>
</evidence>
<sequence>MKILITTDTYSPVINGVVVSVNHLYAELKQAGHDVRILTLSHTGNDRIEGDVYYMRSARAGVYPDARVAFPYFSKLVRAVVSWGPDIIHSQTEFSMMLASRSIAHKLNIPHVHTYHTMYENYLDYLWGGILSKNVSAIITKKMLNPLDGIITATNKTRKTLLGYGVRKPIHVIPTGIAIDRFRQPSAPEERQAIMAKHGIREGDRLLAFIGRIAEEKNIGELLTLLPAVIAKHRRVKLLVVGDGPYAGVLEARIRQLGLEKHVVMTGMVPPDEVRHYYKLADIFVNASTSETQGLTYIEALSSGCPVVCKYDPCIDGVIEQGFNGYAYKEPAEFAACIQAILENEGLRERMSANALSKANEYSSGVFANHVLDTYMGVLRANREARVPFTKRLMLIVRRR</sequence>
<organism evidence="3 4">
    <name type="scientific">Paenibacillus lycopersici</name>
    <dbReference type="NCBI Taxonomy" id="2704462"/>
    <lineage>
        <taxon>Bacteria</taxon>
        <taxon>Bacillati</taxon>
        <taxon>Bacillota</taxon>
        <taxon>Bacilli</taxon>
        <taxon>Bacillales</taxon>
        <taxon>Paenibacillaceae</taxon>
        <taxon>Paenibacillus</taxon>
    </lineage>
</organism>
<dbReference type="Pfam" id="PF00534">
    <property type="entry name" value="Glycos_transf_1"/>
    <property type="match status" value="1"/>
</dbReference>
<dbReference type="Proteomes" id="UP000476064">
    <property type="component" value="Chromosome"/>
</dbReference>
<reference evidence="3 4" key="1">
    <citation type="submission" date="2020-01" db="EMBL/GenBank/DDBJ databases">
        <title>Paenibacillus sp. nov., isolated from tomato rhizosphere.</title>
        <authorList>
            <person name="Weon H.-Y."/>
            <person name="Lee S.A."/>
        </authorList>
    </citation>
    <scope>NUCLEOTIDE SEQUENCE [LARGE SCALE GENOMIC DNA]</scope>
    <source>
        <strain evidence="3 4">12200R-189</strain>
    </source>
</reference>
<evidence type="ECO:0000313" key="3">
    <source>
        <dbReference type="EMBL" id="QHT61389.1"/>
    </source>
</evidence>
<dbReference type="KEGG" id="plyc:GXP70_16435"/>
<dbReference type="GO" id="GO:0016758">
    <property type="term" value="F:hexosyltransferase activity"/>
    <property type="evidence" value="ECO:0007669"/>
    <property type="project" value="TreeGrafter"/>
</dbReference>
<keyword evidence="4" id="KW-1185">Reference proteome</keyword>
<dbReference type="InterPro" id="IPR050194">
    <property type="entry name" value="Glycosyltransferase_grp1"/>
</dbReference>
<accession>A0A6C0G2D2</accession>
<dbReference type="CDD" id="cd03817">
    <property type="entry name" value="GT4_UGDG-like"/>
    <property type="match status" value="1"/>
</dbReference>
<dbReference type="PANTHER" id="PTHR45947">
    <property type="entry name" value="SULFOQUINOVOSYL TRANSFERASE SQD2"/>
    <property type="match status" value="1"/>
</dbReference>
<dbReference type="Pfam" id="PF13439">
    <property type="entry name" value="Glyco_transf_4"/>
    <property type="match status" value="1"/>
</dbReference>
<feature type="domain" description="Glycosyltransferase subfamily 4-like N-terminal" evidence="2">
    <location>
        <begin position="14"/>
        <end position="181"/>
    </location>
</feature>
<keyword evidence="3" id="KW-0808">Transferase</keyword>
<dbReference type="AlphaFoldDB" id="A0A6C0G2D2"/>
<dbReference type="PANTHER" id="PTHR45947:SF3">
    <property type="entry name" value="SULFOQUINOVOSYL TRANSFERASE SQD2"/>
    <property type="match status" value="1"/>
</dbReference>
<protein>
    <submittedName>
        <fullName evidence="3">Glycosyltransferase family 4 protein</fullName>
    </submittedName>
</protein>